<evidence type="ECO:0000256" key="6">
    <source>
        <dbReference type="ARBA" id="ARBA00023136"/>
    </source>
</evidence>
<feature type="transmembrane region" description="Helical" evidence="7">
    <location>
        <begin position="336"/>
        <end position="360"/>
    </location>
</feature>
<dbReference type="SUPFAM" id="SSF103473">
    <property type="entry name" value="MFS general substrate transporter"/>
    <property type="match status" value="1"/>
</dbReference>
<feature type="domain" description="Major facilitator superfamily (MFS) profile" evidence="8">
    <location>
        <begin position="1"/>
        <end position="427"/>
    </location>
</feature>
<feature type="transmembrane region" description="Helical" evidence="7">
    <location>
        <begin position="243"/>
        <end position="268"/>
    </location>
</feature>
<protein>
    <submittedName>
        <fullName evidence="9">High-copy suppressor of rspA</fullName>
    </submittedName>
</protein>
<keyword evidence="10" id="KW-1185">Reference proteome</keyword>
<feature type="transmembrane region" description="Helical" evidence="7">
    <location>
        <begin position="280"/>
        <end position="300"/>
    </location>
</feature>
<accession>A0A0M6Y428</accession>
<feature type="transmembrane region" description="Helical" evidence="7">
    <location>
        <begin position="145"/>
        <end position="164"/>
    </location>
</feature>
<dbReference type="GO" id="GO:0005886">
    <property type="term" value="C:plasma membrane"/>
    <property type="evidence" value="ECO:0007669"/>
    <property type="project" value="UniProtKB-SubCell"/>
</dbReference>
<name>A0A0M6Y428_9HYPH</name>
<reference evidence="10" key="1">
    <citation type="submission" date="2015-07" db="EMBL/GenBank/DDBJ databases">
        <authorList>
            <person name="Rodrigo-Torres Lidia"/>
            <person name="Arahal R.David."/>
        </authorList>
    </citation>
    <scope>NUCLEOTIDE SEQUENCE [LARGE SCALE GENOMIC DNA]</scope>
    <source>
        <strain evidence="10">CECT 4801</strain>
    </source>
</reference>
<dbReference type="AlphaFoldDB" id="A0A0M6Y428"/>
<keyword evidence="3" id="KW-1003">Cell membrane</keyword>
<evidence type="ECO:0000313" key="10">
    <source>
        <dbReference type="Proteomes" id="UP000048926"/>
    </source>
</evidence>
<organism evidence="9 10">
    <name type="scientific">Roseibium aggregatum</name>
    <dbReference type="NCBI Taxonomy" id="187304"/>
    <lineage>
        <taxon>Bacteria</taxon>
        <taxon>Pseudomonadati</taxon>
        <taxon>Pseudomonadota</taxon>
        <taxon>Alphaproteobacteria</taxon>
        <taxon>Hyphomicrobiales</taxon>
        <taxon>Stappiaceae</taxon>
        <taxon>Roseibium</taxon>
    </lineage>
</organism>
<feature type="transmembrane region" description="Helical" evidence="7">
    <location>
        <begin position="87"/>
        <end position="106"/>
    </location>
</feature>
<keyword evidence="6 7" id="KW-0472">Membrane</keyword>
<evidence type="ECO:0000259" key="8">
    <source>
        <dbReference type="PROSITE" id="PS50850"/>
    </source>
</evidence>
<feature type="transmembrane region" description="Helical" evidence="7">
    <location>
        <begin position="176"/>
        <end position="196"/>
    </location>
</feature>
<dbReference type="InterPro" id="IPR036259">
    <property type="entry name" value="MFS_trans_sf"/>
</dbReference>
<comment type="subcellular location">
    <subcellularLocation>
        <location evidence="1">Cell membrane</location>
        <topology evidence="1">Multi-pass membrane protein</topology>
    </subcellularLocation>
</comment>
<dbReference type="Pfam" id="PF07690">
    <property type="entry name" value="MFS_1"/>
    <property type="match status" value="1"/>
</dbReference>
<evidence type="ECO:0000256" key="3">
    <source>
        <dbReference type="ARBA" id="ARBA00022475"/>
    </source>
</evidence>
<feature type="transmembrane region" description="Helical" evidence="7">
    <location>
        <begin position="202"/>
        <end position="222"/>
    </location>
</feature>
<feature type="transmembrane region" description="Helical" evidence="7">
    <location>
        <begin position="404"/>
        <end position="422"/>
    </location>
</feature>
<keyword evidence="2" id="KW-0813">Transport</keyword>
<dbReference type="GO" id="GO:0022857">
    <property type="term" value="F:transmembrane transporter activity"/>
    <property type="evidence" value="ECO:0007669"/>
    <property type="project" value="InterPro"/>
</dbReference>
<proteinExistence type="predicted"/>
<evidence type="ECO:0000256" key="4">
    <source>
        <dbReference type="ARBA" id="ARBA00022692"/>
    </source>
</evidence>
<gene>
    <name evidence="9" type="primary">hsrA</name>
    <name evidence="9" type="ORF">LAL4801_03303</name>
</gene>
<feature type="transmembrane region" description="Helical" evidence="7">
    <location>
        <begin position="307"/>
        <end position="330"/>
    </location>
</feature>
<dbReference type="Proteomes" id="UP000048926">
    <property type="component" value="Unassembled WGS sequence"/>
</dbReference>
<evidence type="ECO:0000256" key="5">
    <source>
        <dbReference type="ARBA" id="ARBA00022989"/>
    </source>
</evidence>
<dbReference type="PANTHER" id="PTHR42718:SF46">
    <property type="entry name" value="BLR6921 PROTEIN"/>
    <property type="match status" value="1"/>
</dbReference>
<dbReference type="PROSITE" id="PS50850">
    <property type="entry name" value="MFS"/>
    <property type="match status" value="1"/>
</dbReference>
<dbReference type="Gene3D" id="1.20.1720.10">
    <property type="entry name" value="Multidrug resistance protein D"/>
    <property type="match status" value="1"/>
</dbReference>
<evidence type="ECO:0000313" key="9">
    <source>
        <dbReference type="EMBL" id="CTQ44856.1"/>
    </source>
</evidence>
<evidence type="ECO:0000256" key="1">
    <source>
        <dbReference type="ARBA" id="ARBA00004651"/>
    </source>
</evidence>
<feature type="transmembrane region" description="Helical" evidence="7">
    <location>
        <begin position="61"/>
        <end position="81"/>
    </location>
</feature>
<dbReference type="PANTHER" id="PTHR42718">
    <property type="entry name" value="MAJOR FACILITATOR SUPERFAMILY MULTIDRUG TRANSPORTER MFSC"/>
    <property type="match status" value="1"/>
</dbReference>
<keyword evidence="5 7" id="KW-1133">Transmembrane helix</keyword>
<sequence>MAMLDTSVANLALLPLQENFRTSLGDVQWVVTGYLIALAVSMPMTGWLCRRFGHGRVWQMSMTGFVAASALCALSETSLMLSLARGLQGLAAGIMVPSGQAVLASVSERRQLGRLMGTVGFAVALGPALGPGVGGVLIETVSWRGLFWMNVPIGAVAIVAGRYLVPAGDGKPSSRLDAKGLLLCAVGFPLVLFGLAEISTANINWQALVNVFLGGVFLNWALRHFRHVDAPLINLALFSRPGFAGAAATAGLTGAAMYSGLLLFPIYLQVELNFGDIETGGMLLVMGLGAAIALPFAGYLTDRYGPAAVSGSGAVLLLLGTLPFGVWPIWAASPIAALLCLRGIGLALAQMPAMTAAFTVVQEMETGDAATLVNVVQRVGGALGATAMVLVIELGGTTQNGALAFPLLILLAAGSVLTSFWLRPAGRT</sequence>
<dbReference type="InterPro" id="IPR011701">
    <property type="entry name" value="MFS"/>
</dbReference>
<feature type="transmembrane region" description="Helical" evidence="7">
    <location>
        <begin position="29"/>
        <end position="49"/>
    </location>
</feature>
<evidence type="ECO:0000256" key="7">
    <source>
        <dbReference type="SAM" id="Phobius"/>
    </source>
</evidence>
<keyword evidence="4 7" id="KW-0812">Transmembrane</keyword>
<evidence type="ECO:0000256" key="2">
    <source>
        <dbReference type="ARBA" id="ARBA00022448"/>
    </source>
</evidence>
<dbReference type="Gene3D" id="1.20.1250.20">
    <property type="entry name" value="MFS general substrate transporter like domains"/>
    <property type="match status" value="1"/>
</dbReference>
<feature type="transmembrane region" description="Helical" evidence="7">
    <location>
        <begin position="372"/>
        <end position="392"/>
    </location>
</feature>
<feature type="transmembrane region" description="Helical" evidence="7">
    <location>
        <begin position="118"/>
        <end position="139"/>
    </location>
</feature>
<dbReference type="EMBL" id="CXST01000002">
    <property type="protein sequence ID" value="CTQ44856.1"/>
    <property type="molecule type" value="Genomic_DNA"/>
</dbReference>
<dbReference type="InterPro" id="IPR020846">
    <property type="entry name" value="MFS_dom"/>
</dbReference>